<evidence type="ECO:0000256" key="1">
    <source>
        <dbReference type="ARBA" id="ARBA00022737"/>
    </source>
</evidence>
<dbReference type="FunFam" id="3.40.50.300:FF:000010">
    <property type="entry name" value="Chaperone clpB 1, putative"/>
    <property type="match status" value="1"/>
</dbReference>
<accession>A0A9E7DIN7</accession>
<dbReference type="InterPro" id="IPR001270">
    <property type="entry name" value="ClpA/B"/>
</dbReference>
<dbReference type="PROSITE" id="PS50151">
    <property type="entry name" value="UVR"/>
    <property type="match status" value="1"/>
</dbReference>
<dbReference type="Proteomes" id="UP000831151">
    <property type="component" value="Chromosome"/>
</dbReference>
<dbReference type="Pfam" id="PF07724">
    <property type="entry name" value="AAA_2"/>
    <property type="match status" value="1"/>
</dbReference>
<dbReference type="InterPro" id="IPR041546">
    <property type="entry name" value="ClpA/ClpB_AAA_lid"/>
</dbReference>
<dbReference type="SMART" id="SM00382">
    <property type="entry name" value="AAA"/>
    <property type="match status" value="2"/>
</dbReference>
<dbReference type="Gene3D" id="4.10.860.10">
    <property type="entry name" value="UVR domain"/>
    <property type="match status" value="1"/>
</dbReference>
<dbReference type="GO" id="GO:0005524">
    <property type="term" value="F:ATP binding"/>
    <property type="evidence" value="ECO:0007669"/>
    <property type="project" value="UniProtKB-KW"/>
</dbReference>
<feature type="coiled-coil region" evidence="7">
    <location>
        <begin position="421"/>
        <end position="467"/>
    </location>
</feature>
<dbReference type="CDD" id="cd19499">
    <property type="entry name" value="RecA-like_ClpB_Hsp104-like"/>
    <property type="match status" value="1"/>
</dbReference>
<evidence type="ECO:0000259" key="8">
    <source>
        <dbReference type="PROSITE" id="PS50151"/>
    </source>
</evidence>
<dbReference type="PROSITE" id="PS00871">
    <property type="entry name" value="CLPAB_2"/>
    <property type="match status" value="1"/>
</dbReference>
<dbReference type="InterPro" id="IPR004176">
    <property type="entry name" value="Clp_R_N"/>
</dbReference>
<dbReference type="InterPro" id="IPR036628">
    <property type="entry name" value="Clp_N_dom_sf"/>
</dbReference>
<dbReference type="PANTHER" id="PTHR11638">
    <property type="entry name" value="ATP-DEPENDENT CLP PROTEASE"/>
    <property type="match status" value="1"/>
</dbReference>
<dbReference type="Gene3D" id="3.40.50.300">
    <property type="entry name" value="P-loop containing nucleotide triphosphate hydrolases"/>
    <property type="match status" value="2"/>
</dbReference>
<dbReference type="PANTHER" id="PTHR11638:SF18">
    <property type="entry name" value="HEAT SHOCK PROTEIN 104"/>
    <property type="match status" value="1"/>
</dbReference>
<dbReference type="Gene3D" id="1.10.8.60">
    <property type="match status" value="2"/>
</dbReference>
<keyword evidence="10" id="KW-0378">Hydrolase</keyword>
<evidence type="ECO:0000256" key="5">
    <source>
        <dbReference type="PROSITE-ProRule" id="PRU01251"/>
    </source>
</evidence>
<evidence type="ECO:0000256" key="2">
    <source>
        <dbReference type="ARBA" id="ARBA00022741"/>
    </source>
</evidence>
<keyword evidence="3 6" id="KW-0067">ATP-binding</keyword>
<name>A0A9E7DIN7_9FIRM</name>
<dbReference type="InterPro" id="IPR027417">
    <property type="entry name" value="P-loop_NTPase"/>
</dbReference>
<dbReference type="CDD" id="cd00009">
    <property type="entry name" value="AAA"/>
    <property type="match status" value="1"/>
</dbReference>
<keyword evidence="11" id="KW-1185">Reference proteome</keyword>
<keyword evidence="2 6" id="KW-0547">Nucleotide-binding</keyword>
<proteinExistence type="inferred from homology"/>
<dbReference type="Pfam" id="PF00004">
    <property type="entry name" value="AAA"/>
    <property type="match status" value="1"/>
</dbReference>
<dbReference type="SUPFAM" id="SSF52540">
    <property type="entry name" value="P-loop containing nucleoside triphosphate hydrolases"/>
    <property type="match status" value="2"/>
</dbReference>
<dbReference type="KEGG" id="fms:M1R53_06470"/>
<reference evidence="10" key="1">
    <citation type="submission" date="2022-04" db="EMBL/GenBank/DDBJ databases">
        <title>Complete genome sequences of Ezakiella coagulans and Fenollaria massiliensis.</title>
        <authorList>
            <person name="France M.T."/>
            <person name="Clifford J."/>
            <person name="Narina S."/>
            <person name="Rutt L."/>
            <person name="Ravel J."/>
        </authorList>
    </citation>
    <scope>NUCLEOTIDE SEQUENCE</scope>
    <source>
        <strain evidence="10">C0061C2</strain>
    </source>
</reference>
<evidence type="ECO:0000313" key="11">
    <source>
        <dbReference type="Proteomes" id="UP000831151"/>
    </source>
</evidence>
<dbReference type="GO" id="GO:0006508">
    <property type="term" value="P:proteolysis"/>
    <property type="evidence" value="ECO:0007669"/>
    <property type="project" value="UniProtKB-KW"/>
</dbReference>
<dbReference type="PROSITE" id="PS51903">
    <property type="entry name" value="CLP_R"/>
    <property type="match status" value="1"/>
</dbReference>
<dbReference type="Gene3D" id="1.10.1780.10">
    <property type="entry name" value="Clp, N-terminal domain"/>
    <property type="match status" value="1"/>
</dbReference>
<feature type="domain" description="UVR" evidence="8">
    <location>
        <begin position="425"/>
        <end position="460"/>
    </location>
</feature>
<dbReference type="InterPro" id="IPR003959">
    <property type="entry name" value="ATPase_AAA_core"/>
</dbReference>
<dbReference type="InterPro" id="IPR001943">
    <property type="entry name" value="UVR_dom"/>
</dbReference>
<sequence>MAVFGRFTRNARFSFQIAEEEARRMFKSEVDPSHVLIGILSANTTKASEILRQNGLEMEALKEMVEKLSVLDVKKQEDIYYSASLKYVIEESIKMANQSGAPIVTTEHILYSIVKMNEAPVSIILDRFGVDKDKVLSSLSSYLNSLRSFNQGGYQEDDGFDEDAEGDGEALQKYTLDLNELAIKDKIDPVIGRASEIERLIQILMRRTKNNPVLIGEPGVGKTAIAEGLAQRIVSGNVPEIIRDKKIFSLDLTSLIAGSKYRGEFESRIKNLLEELRQRNDVILFIDEIHTIVGAGSSEGSLDASNILKPYLTRGEIQIIGATTVDEYRKYVEKDAALERRLQTILVEEPSEEDAIKIIEGLKDKYEAHHRVLISNEAIEAAVTLSKRYISDRYLPDKAIDLIDEAQSLVRMKNYVRPLSLKEIEDELKEISSEKIQAIQAQDFERAAQLRDKERELKDKMDLDRTEWKQKSELNSMKIGFDDIARVVSKWTGIPVEKLSEEEKEKLLNLDKNLKAKVIGQDEAIDVLSHSIKRARVGLKDKNKPIGSFIFVGPTGVGKTYLAKALAESLFNDENAMIRIDMSEYMEKYSVSKLIGSPPGYVGYDEGGQLTEAIRKKPFSVVLFDEIEKAHPDVFNALLQLLDDGRLTDSKGRTVDFKNAVIIMTSNVGANRFKKQNTYGFGDASSEEKSEKKKISEIANEELKKTFRPEFLNRVDDIVVFNQLKENDIEKIVHLMAEDLKAKLKEMGIVIEIDKSVEDEIAKKGFDLEYGARPLERTFKKMIEDRLSEEILKNNVSKDKSITIYYNGKELEFKNGKEEELVQV</sequence>
<keyword evidence="1 5" id="KW-0677">Repeat</keyword>
<dbReference type="GO" id="GO:0005737">
    <property type="term" value="C:cytoplasm"/>
    <property type="evidence" value="ECO:0007669"/>
    <property type="project" value="TreeGrafter"/>
</dbReference>
<evidence type="ECO:0000256" key="6">
    <source>
        <dbReference type="RuleBase" id="RU004432"/>
    </source>
</evidence>
<dbReference type="EMBL" id="CP096649">
    <property type="protein sequence ID" value="UQK58878.1"/>
    <property type="molecule type" value="Genomic_DNA"/>
</dbReference>
<dbReference type="GO" id="GO:0016887">
    <property type="term" value="F:ATP hydrolysis activity"/>
    <property type="evidence" value="ECO:0007669"/>
    <property type="project" value="InterPro"/>
</dbReference>
<keyword evidence="4 6" id="KW-0143">Chaperone</keyword>
<dbReference type="SUPFAM" id="SSF81923">
    <property type="entry name" value="Double Clp-N motif"/>
    <property type="match status" value="1"/>
</dbReference>
<dbReference type="InterPro" id="IPR018368">
    <property type="entry name" value="ClpA/B_CS1"/>
</dbReference>
<evidence type="ECO:0000259" key="9">
    <source>
        <dbReference type="PROSITE" id="PS51903"/>
    </source>
</evidence>
<dbReference type="InterPro" id="IPR019489">
    <property type="entry name" value="Clp_ATPase_C"/>
</dbReference>
<dbReference type="InterPro" id="IPR003593">
    <property type="entry name" value="AAA+_ATPase"/>
</dbReference>
<dbReference type="Pfam" id="PF17871">
    <property type="entry name" value="AAA_lid_9"/>
    <property type="match status" value="1"/>
</dbReference>
<organism evidence="10 11">
    <name type="scientific">Fenollaria massiliensis</name>
    <dbReference type="NCBI Taxonomy" id="938288"/>
    <lineage>
        <taxon>Bacteria</taxon>
        <taxon>Bacillati</taxon>
        <taxon>Bacillota</taxon>
        <taxon>Clostridia</taxon>
        <taxon>Eubacteriales</taxon>
        <taxon>Fenollaria</taxon>
    </lineage>
</organism>
<dbReference type="AlphaFoldDB" id="A0A9E7DIN7"/>
<evidence type="ECO:0000256" key="7">
    <source>
        <dbReference type="SAM" id="Coils"/>
    </source>
</evidence>
<dbReference type="InterPro" id="IPR028299">
    <property type="entry name" value="ClpA/B_CS2"/>
</dbReference>
<evidence type="ECO:0000256" key="3">
    <source>
        <dbReference type="ARBA" id="ARBA00022840"/>
    </source>
</evidence>
<dbReference type="PROSITE" id="PS00870">
    <property type="entry name" value="CLPAB_1"/>
    <property type="match status" value="1"/>
</dbReference>
<dbReference type="InterPro" id="IPR050130">
    <property type="entry name" value="ClpA_ClpB"/>
</dbReference>
<gene>
    <name evidence="10" type="ORF">M1R53_06470</name>
</gene>
<dbReference type="PRINTS" id="PR00300">
    <property type="entry name" value="CLPPROTEASEA"/>
</dbReference>
<dbReference type="Pfam" id="PF02861">
    <property type="entry name" value="Clp_N"/>
    <property type="match status" value="1"/>
</dbReference>
<dbReference type="RefSeq" id="WP_249242426.1">
    <property type="nucleotide sequence ID" value="NZ_CP096649.1"/>
</dbReference>
<evidence type="ECO:0000313" key="10">
    <source>
        <dbReference type="EMBL" id="UQK58878.1"/>
    </source>
</evidence>
<dbReference type="SMART" id="SM01086">
    <property type="entry name" value="ClpB_D2-small"/>
    <property type="match status" value="1"/>
</dbReference>
<evidence type="ECO:0000256" key="4">
    <source>
        <dbReference type="ARBA" id="ARBA00023186"/>
    </source>
</evidence>
<keyword evidence="7" id="KW-0175">Coiled coil</keyword>
<dbReference type="FunFam" id="3.40.50.300:FF:000025">
    <property type="entry name" value="ATP-dependent Clp protease subunit"/>
    <property type="match status" value="1"/>
</dbReference>
<comment type="similarity">
    <text evidence="6">Belongs to the ClpA/ClpB family.</text>
</comment>
<dbReference type="Pfam" id="PF10431">
    <property type="entry name" value="ClpB_D2-small"/>
    <property type="match status" value="1"/>
</dbReference>
<protein>
    <submittedName>
        <fullName evidence="10">ATP-dependent Clp protease ATP-binding subunit</fullName>
    </submittedName>
</protein>
<dbReference type="GO" id="GO:0008233">
    <property type="term" value="F:peptidase activity"/>
    <property type="evidence" value="ECO:0007669"/>
    <property type="project" value="UniProtKB-KW"/>
</dbReference>
<feature type="domain" description="Clp R" evidence="9">
    <location>
        <begin position="4"/>
        <end position="149"/>
    </location>
</feature>
<dbReference type="GO" id="GO:0034605">
    <property type="term" value="P:cellular response to heat"/>
    <property type="evidence" value="ECO:0007669"/>
    <property type="project" value="TreeGrafter"/>
</dbReference>
<keyword evidence="10" id="KW-0645">Protease</keyword>